<gene>
    <name evidence="4" type="ORF">Ahy_B07g087874</name>
</gene>
<comment type="similarity">
    <text evidence="1">Belongs to the fasciclin-like AGP family.</text>
</comment>
<dbReference type="EMBL" id="SDMP01000017">
    <property type="protein sequence ID" value="RYQ99864.1"/>
    <property type="molecule type" value="Genomic_DNA"/>
</dbReference>
<keyword evidence="2" id="KW-1133">Transmembrane helix</keyword>
<name>A0A444YD79_ARAHY</name>
<evidence type="ECO:0000313" key="4">
    <source>
        <dbReference type="EMBL" id="RYQ99864.1"/>
    </source>
</evidence>
<proteinExistence type="inferred from homology"/>
<dbReference type="PANTHER" id="PTHR37232:SF2">
    <property type="entry name" value="FAS1 DOMAIN-CONTAINING PROTEIN"/>
    <property type="match status" value="1"/>
</dbReference>
<comment type="caution">
    <text evidence="4">The sequence shown here is derived from an EMBL/GenBank/DDBJ whole genome shotgun (WGS) entry which is preliminary data.</text>
</comment>
<dbReference type="PANTHER" id="PTHR37232">
    <property type="entry name" value="FASCICLIN DOMAIN PROTEIN"/>
    <property type="match status" value="1"/>
</dbReference>
<keyword evidence="5" id="KW-1185">Reference proteome</keyword>
<feature type="domain" description="FAS1" evidence="3">
    <location>
        <begin position="47"/>
        <end position="181"/>
    </location>
</feature>
<reference evidence="4 5" key="1">
    <citation type="submission" date="2019-01" db="EMBL/GenBank/DDBJ databases">
        <title>Sequencing of cultivated peanut Arachis hypogaea provides insights into genome evolution and oil improvement.</title>
        <authorList>
            <person name="Chen X."/>
        </authorList>
    </citation>
    <scope>NUCLEOTIDE SEQUENCE [LARGE SCALE GENOMIC DNA]</scope>
    <source>
        <strain evidence="5">cv. Fuhuasheng</strain>
        <tissue evidence="4">Leaves</tissue>
    </source>
</reference>
<dbReference type="OrthoDB" id="286301at2759"/>
<dbReference type="InterPro" id="IPR000782">
    <property type="entry name" value="FAS1_domain"/>
</dbReference>
<dbReference type="InterPro" id="IPR036378">
    <property type="entry name" value="FAS1_dom_sf"/>
</dbReference>
<dbReference type="Pfam" id="PF02469">
    <property type="entry name" value="Fasciclin"/>
    <property type="match status" value="1"/>
</dbReference>
<organism evidence="4 5">
    <name type="scientific">Arachis hypogaea</name>
    <name type="common">Peanut</name>
    <dbReference type="NCBI Taxonomy" id="3818"/>
    <lineage>
        <taxon>Eukaryota</taxon>
        <taxon>Viridiplantae</taxon>
        <taxon>Streptophyta</taxon>
        <taxon>Embryophyta</taxon>
        <taxon>Tracheophyta</taxon>
        <taxon>Spermatophyta</taxon>
        <taxon>Magnoliopsida</taxon>
        <taxon>eudicotyledons</taxon>
        <taxon>Gunneridae</taxon>
        <taxon>Pentapetalae</taxon>
        <taxon>rosids</taxon>
        <taxon>fabids</taxon>
        <taxon>Fabales</taxon>
        <taxon>Fabaceae</taxon>
        <taxon>Papilionoideae</taxon>
        <taxon>50 kb inversion clade</taxon>
        <taxon>dalbergioids sensu lato</taxon>
        <taxon>Dalbergieae</taxon>
        <taxon>Pterocarpus clade</taxon>
        <taxon>Arachis</taxon>
    </lineage>
</organism>
<dbReference type="STRING" id="3818.A0A444YD79"/>
<evidence type="ECO:0000259" key="3">
    <source>
        <dbReference type="PROSITE" id="PS50213"/>
    </source>
</evidence>
<keyword evidence="2" id="KW-0812">Transmembrane</keyword>
<evidence type="ECO:0000256" key="1">
    <source>
        <dbReference type="ARBA" id="ARBA00007843"/>
    </source>
</evidence>
<dbReference type="SMR" id="A0A444YD79"/>
<keyword evidence="2" id="KW-0472">Membrane</keyword>
<dbReference type="Gene3D" id="2.30.180.10">
    <property type="entry name" value="FAS1 domain"/>
    <property type="match status" value="1"/>
</dbReference>
<evidence type="ECO:0000313" key="5">
    <source>
        <dbReference type="Proteomes" id="UP000289738"/>
    </source>
</evidence>
<dbReference type="SUPFAM" id="SSF82153">
    <property type="entry name" value="FAS1 domain"/>
    <property type="match status" value="1"/>
</dbReference>
<dbReference type="Gramene" id="arahy.Tifrunner.gnm2.ann2.Ah17g110600.1">
    <property type="protein sequence ID" value="arahy.Tifrunner.gnm2.ann2.Ah17g110600.1-CDS-1"/>
    <property type="gene ID" value="arahy.Tifrunner.gnm2.ann2.Ah17g110600"/>
</dbReference>
<accession>A0A444YD79</accession>
<protein>
    <recommendedName>
        <fullName evidence="3">FAS1 domain-containing protein</fullName>
    </recommendedName>
</protein>
<dbReference type="AlphaFoldDB" id="A0A444YD79"/>
<dbReference type="Proteomes" id="UP000289738">
    <property type="component" value="Chromosome B07"/>
</dbReference>
<sequence>MKRRMFLKHSTALILIMVTICCLLIVIVTVLKLPDASTKNSQMVLYPKIRSRKIPHDFKLSKLGNMMLEMLPHDLAFTVFVPSEEAFKRDLRLDFNDSLKPDKYNDTYAIVSRVLGFSAVPRSIHSDSVKLGELVNYDSLSGFSLYISKDIDGMLVVNRVRSEMVDFKRNEIVVHIMDGVIMDAEFEQSVLSYETEED</sequence>
<feature type="transmembrane region" description="Helical" evidence="2">
    <location>
        <begin position="12"/>
        <end position="31"/>
    </location>
</feature>
<dbReference type="PROSITE" id="PS50213">
    <property type="entry name" value="FAS1"/>
    <property type="match status" value="1"/>
</dbReference>
<evidence type="ECO:0000256" key="2">
    <source>
        <dbReference type="SAM" id="Phobius"/>
    </source>
</evidence>